<evidence type="ECO:0000313" key="2">
    <source>
        <dbReference type="EMBL" id="RCJ29947.1"/>
    </source>
</evidence>
<accession>A0A367R0H7</accession>
<organism evidence="2 3">
    <name type="scientific">Nostoc punctiforme NIES-2108</name>
    <dbReference type="NCBI Taxonomy" id="1356359"/>
    <lineage>
        <taxon>Bacteria</taxon>
        <taxon>Bacillati</taxon>
        <taxon>Cyanobacteriota</taxon>
        <taxon>Cyanophyceae</taxon>
        <taxon>Nostocales</taxon>
        <taxon>Nostocaceae</taxon>
        <taxon>Nostoc</taxon>
    </lineage>
</organism>
<evidence type="ECO:0000259" key="1">
    <source>
        <dbReference type="Pfam" id="PF07878"/>
    </source>
</evidence>
<dbReference type="InterPro" id="IPR010985">
    <property type="entry name" value="Ribbon_hlx_hlx"/>
</dbReference>
<dbReference type="SUPFAM" id="SSF47598">
    <property type="entry name" value="Ribbon-helix-helix"/>
    <property type="match status" value="1"/>
</dbReference>
<dbReference type="Pfam" id="PF07878">
    <property type="entry name" value="RHH_5"/>
    <property type="match status" value="1"/>
</dbReference>
<feature type="domain" description="CopG-like ribbon-helix-helix" evidence="1">
    <location>
        <begin position="15"/>
        <end position="56"/>
    </location>
</feature>
<evidence type="ECO:0000313" key="3">
    <source>
        <dbReference type="Proteomes" id="UP000252085"/>
    </source>
</evidence>
<dbReference type="Proteomes" id="UP000252085">
    <property type="component" value="Unassembled WGS sequence"/>
</dbReference>
<dbReference type="InterPro" id="IPR012869">
    <property type="entry name" value="RHH_5"/>
</dbReference>
<protein>
    <recommendedName>
        <fullName evidence="1">CopG-like ribbon-helix-helix domain-containing protein</fullName>
    </recommendedName>
</protein>
<comment type="caution">
    <text evidence="2">The sequence shown here is derived from an EMBL/GenBank/DDBJ whole genome shotgun (WGS) entry which is preliminary data.</text>
</comment>
<sequence length="75" mass="8694">MRLESMNKETFIDMTKRTTIVLPDAVYEDLQIWADEEGRATANLVAFLVEQAIRAKFPSKYPPAYRRVEASDRQT</sequence>
<reference evidence="2 3" key="1">
    <citation type="submission" date="2016-04" db="EMBL/GenBank/DDBJ databases">
        <authorList>
            <person name="Evans L.H."/>
            <person name="Alamgir A."/>
            <person name="Owens N."/>
            <person name="Weber N.D."/>
            <person name="Virtaneva K."/>
            <person name="Barbian K."/>
            <person name="Babar A."/>
            <person name="Rosenke K."/>
        </authorList>
    </citation>
    <scope>NUCLEOTIDE SEQUENCE [LARGE SCALE GENOMIC DNA]</scope>
    <source>
        <strain evidence="2">NIES-2108</strain>
    </source>
</reference>
<dbReference type="EMBL" id="LXQE01000194">
    <property type="protein sequence ID" value="RCJ29947.1"/>
    <property type="molecule type" value="Genomic_DNA"/>
</dbReference>
<name>A0A367R0H7_NOSPU</name>
<dbReference type="AlphaFoldDB" id="A0A367R0H7"/>
<gene>
    <name evidence="2" type="ORF">A6769_35010</name>
</gene>
<dbReference type="GO" id="GO:0006355">
    <property type="term" value="P:regulation of DNA-templated transcription"/>
    <property type="evidence" value="ECO:0007669"/>
    <property type="project" value="InterPro"/>
</dbReference>
<proteinExistence type="predicted"/>